<evidence type="ECO:0000313" key="1">
    <source>
        <dbReference type="EMBL" id="MBI4252357.1"/>
    </source>
</evidence>
<evidence type="ECO:0000313" key="2">
    <source>
        <dbReference type="Proteomes" id="UP000752292"/>
    </source>
</evidence>
<dbReference type="AlphaFoldDB" id="A0A932ZUH6"/>
<reference evidence="1" key="1">
    <citation type="submission" date="2020-07" db="EMBL/GenBank/DDBJ databases">
        <title>Huge and variable diversity of episymbiotic CPR bacteria and DPANN archaea in groundwater ecosystems.</title>
        <authorList>
            <person name="He C.Y."/>
            <person name="Keren R."/>
            <person name="Whittaker M."/>
            <person name="Farag I.F."/>
            <person name="Doudna J."/>
            <person name="Cate J.H.D."/>
            <person name="Banfield J.F."/>
        </authorList>
    </citation>
    <scope>NUCLEOTIDE SEQUENCE</scope>
    <source>
        <strain evidence="1">NC_groundwater_1370_Ag_S-0.2um_69_93</strain>
    </source>
</reference>
<dbReference type="Proteomes" id="UP000752292">
    <property type="component" value="Unassembled WGS sequence"/>
</dbReference>
<gene>
    <name evidence="1" type="ORF">HY618_07845</name>
</gene>
<accession>A0A932ZUH6</accession>
<organism evidence="1 2">
    <name type="scientific">Tectimicrobiota bacterium</name>
    <dbReference type="NCBI Taxonomy" id="2528274"/>
    <lineage>
        <taxon>Bacteria</taxon>
        <taxon>Pseudomonadati</taxon>
        <taxon>Nitrospinota/Tectimicrobiota group</taxon>
        <taxon>Candidatus Tectimicrobiota</taxon>
    </lineage>
</organism>
<name>A0A932ZUH6_UNCTE</name>
<dbReference type="EMBL" id="JACQRX010000340">
    <property type="protein sequence ID" value="MBI4252357.1"/>
    <property type="molecule type" value="Genomic_DNA"/>
</dbReference>
<proteinExistence type="predicted"/>
<sequence length="198" mass="21230">MALIAYRDALALLAREEKGQGWAAWCGREGVHQLPVREWVDALAEALRGTGAEKPLEVGSGGGALGRALRERGVPLLLTDPRGGEGVEALGAAAALERHRPDLVLACWLPFDAGGEERILSHPAVRWCLAVVQTGPGYAGSEALWRAPGWEAKPLEEVNRWSVSRADFLSGVDRGGHVRRGAAFLFTRTKVTAPRRGA</sequence>
<comment type="caution">
    <text evidence="1">The sequence shown here is derived from an EMBL/GenBank/DDBJ whole genome shotgun (WGS) entry which is preliminary data.</text>
</comment>
<protein>
    <submittedName>
        <fullName evidence="1">Uncharacterized protein</fullName>
    </submittedName>
</protein>